<evidence type="ECO:0000256" key="1">
    <source>
        <dbReference type="ARBA" id="ARBA00022801"/>
    </source>
</evidence>
<dbReference type="GO" id="GO:0052757">
    <property type="term" value="F:chondroitin hydrolase activity"/>
    <property type="evidence" value="ECO:0007669"/>
    <property type="project" value="TreeGrafter"/>
</dbReference>
<feature type="binding site" evidence="4">
    <location>
        <position position="250"/>
    </location>
    <ligand>
        <name>substrate</name>
    </ligand>
</feature>
<evidence type="ECO:0000256" key="2">
    <source>
        <dbReference type="ARBA" id="ARBA00038358"/>
    </source>
</evidence>
<feature type="binding site" evidence="4">
    <location>
        <position position="254"/>
    </location>
    <ligand>
        <name>substrate</name>
    </ligand>
</feature>
<gene>
    <name evidence="6" type="ORF">G1C95_2128</name>
</gene>
<keyword evidence="1 6" id="KW-0378">Hydrolase</keyword>
<dbReference type="AlphaFoldDB" id="A0A7Y0ER73"/>
<dbReference type="Proteomes" id="UP000532194">
    <property type="component" value="Unassembled WGS sequence"/>
</dbReference>
<comment type="similarity">
    <text evidence="2">Belongs to the glycosyl hydrolase 88 family.</text>
</comment>
<feature type="binding site" evidence="4">
    <location>
        <position position="178"/>
    </location>
    <ligand>
        <name>substrate</name>
    </ligand>
</feature>
<evidence type="ECO:0000256" key="3">
    <source>
        <dbReference type="PIRSR" id="PIRSR610905-1"/>
    </source>
</evidence>
<evidence type="ECO:0000313" key="6">
    <source>
        <dbReference type="EMBL" id="NMM94940.1"/>
    </source>
</evidence>
<dbReference type="Pfam" id="PF07470">
    <property type="entry name" value="Glyco_hydro_88"/>
    <property type="match status" value="1"/>
</dbReference>
<dbReference type="PANTHER" id="PTHR36845:SF1">
    <property type="entry name" value="HYDROLASE, PUTATIVE (AFU_ORTHOLOGUE AFUA_7G05090)-RELATED"/>
    <property type="match status" value="1"/>
</dbReference>
<name>A0A7Y0ER73_9BIFI</name>
<dbReference type="EMBL" id="JAAIII010000007">
    <property type="protein sequence ID" value="NMM94940.1"/>
    <property type="molecule type" value="Genomic_DNA"/>
</dbReference>
<evidence type="ECO:0000256" key="4">
    <source>
        <dbReference type="PIRSR" id="PIRSR610905-2"/>
    </source>
</evidence>
<dbReference type="InterPro" id="IPR012341">
    <property type="entry name" value="6hp_glycosidase-like_sf"/>
</dbReference>
<dbReference type="InterPro" id="IPR008928">
    <property type="entry name" value="6-hairpin_glycosidase_sf"/>
</dbReference>
<dbReference type="RefSeq" id="WP_169172949.1">
    <property type="nucleotide sequence ID" value="NZ_JAAIII010000007.1"/>
</dbReference>
<proteinExistence type="inferred from homology"/>
<dbReference type="GO" id="GO:0000272">
    <property type="term" value="P:polysaccharide catabolic process"/>
    <property type="evidence" value="ECO:0007669"/>
    <property type="project" value="TreeGrafter"/>
</dbReference>
<reference evidence="6 7" key="1">
    <citation type="submission" date="2020-02" db="EMBL/GenBank/DDBJ databases">
        <title>Characterization of phylogenetic diversity of novel bifidobacterial species isolated in Czech ZOOs.</title>
        <authorList>
            <person name="Lugli G.A."/>
            <person name="Vera N.B."/>
            <person name="Ventura M."/>
        </authorList>
    </citation>
    <scope>NUCLEOTIDE SEQUENCE [LARGE SCALE GENOMIC DNA]</scope>
    <source>
        <strain evidence="6 7">DSM 109957</strain>
    </source>
</reference>
<feature type="active site" description="Nucleophile" evidence="3">
    <location>
        <position position="117"/>
    </location>
</feature>
<feature type="binding site" evidence="4">
    <location>
        <position position="117"/>
    </location>
    <ligand>
        <name>substrate</name>
    </ligand>
</feature>
<dbReference type="Gene3D" id="1.50.10.10">
    <property type="match status" value="1"/>
</dbReference>
<dbReference type="InterPro" id="IPR052369">
    <property type="entry name" value="UG_Glycosaminoglycan_Hydrolase"/>
</dbReference>
<dbReference type="PANTHER" id="PTHR36845">
    <property type="entry name" value="HYDROLASE, PUTATIVE (AFU_ORTHOLOGUE AFUA_7G05090)-RELATED"/>
    <property type="match status" value="1"/>
</dbReference>
<dbReference type="SUPFAM" id="SSF48208">
    <property type="entry name" value="Six-hairpin glycosidases"/>
    <property type="match status" value="1"/>
</dbReference>
<keyword evidence="7" id="KW-1185">Reference proteome</keyword>
<feature type="active site" description="Proton donor" evidence="3">
    <location>
        <position position="178"/>
    </location>
</feature>
<evidence type="ECO:0000256" key="5">
    <source>
        <dbReference type="SAM" id="MobiDB-lite"/>
    </source>
</evidence>
<feature type="region of interest" description="Disordered" evidence="5">
    <location>
        <begin position="1"/>
        <end position="21"/>
    </location>
</feature>
<evidence type="ECO:0000313" key="7">
    <source>
        <dbReference type="Proteomes" id="UP000532194"/>
    </source>
</evidence>
<protein>
    <submittedName>
        <fullName evidence="6">Glycosyl hydrolase family 88</fullName>
    </submittedName>
</protein>
<sequence>MHEANTAAQADTTTQANTTAQVNTEQWAQEIADKIIAKMRVVAERNQHTVPYTTGEDGRFDDHSAPGAINWWTNGFWGGLMWQLHHATGDDLYRTIAEELEGKLDAVLMNYDGLDHDNGFKWLPTAVADWRETGNQASRNRALLAAANMAGRFNTAGNFIRAWNSWDGEPNTGRAIIDCMMNLPLLYWASTELDDPRFKQIAVAHANTAQQRFVRADGSVRHIIDFDPATGEYLGSQGGQGYGHGSSWTRGQAWAIYGFALSYIHTQDPQYLDTAKRVANYFIANTPANGLIPVDFRQPENVTWEDSTAAAIAACGMLEIAKQCEGETEADARIYRDAALRLLKALADNRVLWDEGHDNLLTHCTAAYHDKDHEFAIIYGDYYFVEAIWKLTGRELFIW</sequence>
<comment type="caution">
    <text evidence="6">The sequence shown here is derived from an EMBL/GenBank/DDBJ whole genome shotgun (WGS) entry which is preliminary data.</text>
</comment>
<organism evidence="6 7">
    <name type="scientific">Bifidobacterium oedipodis</name>
    <dbReference type="NCBI Taxonomy" id="2675322"/>
    <lineage>
        <taxon>Bacteria</taxon>
        <taxon>Bacillati</taxon>
        <taxon>Actinomycetota</taxon>
        <taxon>Actinomycetes</taxon>
        <taxon>Bifidobacteriales</taxon>
        <taxon>Bifidobacteriaceae</taxon>
        <taxon>Bifidobacterium</taxon>
    </lineage>
</organism>
<dbReference type="InterPro" id="IPR010905">
    <property type="entry name" value="Glyco_hydro_88"/>
</dbReference>
<accession>A0A7Y0ER73</accession>